<dbReference type="EMBL" id="BBWV01000002">
    <property type="protein sequence ID" value="GAO43094.1"/>
    <property type="molecule type" value="Genomic_DNA"/>
</dbReference>
<evidence type="ECO:0000256" key="2">
    <source>
        <dbReference type="ARBA" id="ARBA00023125"/>
    </source>
</evidence>
<dbReference type="Gene3D" id="1.10.10.10">
    <property type="entry name" value="Winged helix-like DNA-binding domain superfamily/Winged helix DNA-binding domain"/>
    <property type="match status" value="1"/>
</dbReference>
<dbReference type="OrthoDB" id="742238at2"/>
<dbReference type="InterPro" id="IPR036390">
    <property type="entry name" value="WH_DNA-bd_sf"/>
</dbReference>
<evidence type="ECO:0000313" key="5">
    <source>
        <dbReference type="EMBL" id="GAO43094.1"/>
    </source>
</evidence>
<dbReference type="GO" id="GO:0003677">
    <property type="term" value="F:DNA binding"/>
    <property type="evidence" value="ECO:0007669"/>
    <property type="project" value="UniProtKB-KW"/>
</dbReference>
<dbReference type="InterPro" id="IPR046335">
    <property type="entry name" value="LacI/GalR-like_sensor"/>
</dbReference>
<keyword evidence="6" id="KW-1185">Reference proteome</keyword>
<accession>A0A0E9MZU7</accession>
<keyword evidence="1" id="KW-0805">Transcription regulation</keyword>
<dbReference type="InterPro" id="IPR036388">
    <property type="entry name" value="WH-like_DNA-bd_sf"/>
</dbReference>
<proteinExistence type="predicted"/>
<dbReference type="PROSITE" id="PS50949">
    <property type="entry name" value="HTH_GNTR"/>
    <property type="match status" value="1"/>
</dbReference>
<dbReference type="SUPFAM" id="SSF53822">
    <property type="entry name" value="Periplasmic binding protein-like I"/>
    <property type="match status" value="1"/>
</dbReference>
<dbReference type="PANTHER" id="PTHR38445">
    <property type="entry name" value="HTH-TYPE TRANSCRIPTIONAL REPRESSOR YTRA"/>
    <property type="match status" value="1"/>
</dbReference>
<dbReference type="GO" id="GO:0003700">
    <property type="term" value="F:DNA-binding transcription factor activity"/>
    <property type="evidence" value="ECO:0007669"/>
    <property type="project" value="InterPro"/>
</dbReference>
<comment type="caution">
    <text evidence="5">The sequence shown here is derived from an EMBL/GenBank/DDBJ whole genome shotgun (WGS) entry which is preliminary data.</text>
</comment>
<evidence type="ECO:0000259" key="4">
    <source>
        <dbReference type="PROSITE" id="PS50949"/>
    </source>
</evidence>
<dbReference type="InterPro" id="IPR000524">
    <property type="entry name" value="Tscrpt_reg_HTH_GntR"/>
</dbReference>
<dbReference type="STRING" id="1220578.FPE01S_02_01980"/>
<dbReference type="SMART" id="SM00345">
    <property type="entry name" value="HTH_GNTR"/>
    <property type="match status" value="1"/>
</dbReference>
<gene>
    <name evidence="5" type="ORF">FPE01S_02_01980</name>
</gene>
<feature type="domain" description="HTH gntR-type" evidence="4">
    <location>
        <begin position="18"/>
        <end position="86"/>
    </location>
</feature>
<evidence type="ECO:0000256" key="1">
    <source>
        <dbReference type="ARBA" id="ARBA00023015"/>
    </source>
</evidence>
<dbReference type="PANTHER" id="PTHR38445:SF10">
    <property type="entry name" value="GNTR-FAMILY TRANSCRIPTIONAL REGULATOR"/>
    <property type="match status" value="1"/>
</dbReference>
<sequence>MKKLAIIDLIKVDPYSSTAKYLQIVNAVLKEIEKGNIRAGDNMPSINELSIELDVARDTAERGYRQLRKLGVLNAVPRRGYFIENTSFRRPLNLFLLFNKLSTPKKAIYDSMVKVLGEQAGIDLYIYNNDYHLFKRLLASNKEHYTHLVIIPHFVDGGENAAELINSIPKEKLIVLDNIVPGVKGEFGSILIDFKNDIYQALTEALDRLAKYHTIKIIFPRHSYYPKEILQGFTHFCQDNAFAYEVIGDVTQVDPKQGEVYINLMEDDLVTLIEKIQTTSLVIGQDVGIISYNETPIKKVVLQGITTMSSDFEEMGVMAAQAILNGSTEKHKVPFRLRLRPSL</sequence>
<protein>
    <submittedName>
        <fullName evidence="5">Putative GntR family transcriptional regulator</fullName>
    </submittedName>
</protein>
<evidence type="ECO:0000313" key="6">
    <source>
        <dbReference type="Proteomes" id="UP000033121"/>
    </source>
</evidence>
<dbReference type="InterPro" id="IPR028082">
    <property type="entry name" value="Peripla_BP_I"/>
</dbReference>
<dbReference type="Pfam" id="PF13377">
    <property type="entry name" value="Peripla_BP_3"/>
    <property type="match status" value="1"/>
</dbReference>
<dbReference type="Pfam" id="PF00392">
    <property type="entry name" value="GntR"/>
    <property type="match status" value="1"/>
</dbReference>
<organism evidence="5 6">
    <name type="scientific">Flavihumibacter petaseus NBRC 106054</name>
    <dbReference type="NCBI Taxonomy" id="1220578"/>
    <lineage>
        <taxon>Bacteria</taxon>
        <taxon>Pseudomonadati</taxon>
        <taxon>Bacteroidota</taxon>
        <taxon>Chitinophagia</taxon>
        <taxon>Chitinophagales</taxon>
        <taxon>Chitinophagaceae</taxon>
        <taxon>Flavihumibacter</taxon>
    </lineage>
</organism>
<dbReference type="Proteomes" id="UP000033121">
    <property type="component" value="Unassembled WGS sequence"/>
</dbReference>
<reference evidence="5 6" key="1">
    <citation type="submission" date="2015-04" db="EMBL/GenBank/DDBJ databases">
        <title>Whole genome shotgun sequence of Flavihumibacter petaseus NBRC 106054.</title>
        <authorList>
            <person name="Miyazawa S."/>
            <person name="Hosoyama A."/>
            <person name="Hashimoto M."/>
            <person name="Noguchi M."/>
            <person name="Tsuchikane K."/>
            <person name="Ohji S."/>
            <person name="Yamazoe A."/>
            <person name="Ichikawa N."/>
            <person name="Kimura A."/>
            <person name="Fujita N."/>
        </authorList>
    </citation>
    <scope>NUCLEOTIDE SEQUENCE [LARGE SCALE GENOMIC DNA]</scope>
    <source>
        <strain evidence="5 6">NBRC 106054</strain>
    </source>
</reference>
<dbReference type="RefSeq" id="WP_046369807.1">
    <property type="nucleotide sequence ID" value="NZ_BBWV01000002.1"/>
</dbReference>
<keyword evidence="2" id="KW-0238">DNA-binding</keyword>
<name>A0A0E9MZU7_9BACT</name>
<evidence type="ECO:0000256" key="3">
    <source>
        <dbReference type="ARBA" id="ARBA00023163"/>
    </source>
</evidence>
<dbReference type="Gene3D" id="3.40.50.2300">
    <property type="match status" value="2"/>
</dbReference>
<keyword evidence="3" id="KW-0804">Transcription</keyword>
<dbReference type="AlphaFoldDB" id="A0A0E9MZU7"/>
<dbReference type="SUPFAM" id="SSF46785">
    <property type="entry name" value="Winged helix' DNA-binding domain"/>
    <property type="match status" value="1"/>
</dbReference>
<dbReference type="CDD" id="cd07377">
    <property type="entry name" value="WHTH_GntR"/>
    <property type="match status" value="1"/>
</dbReference>